<comment type="caution">
    <text evidence="1">The sequence shown here is derived from an EMBL/GenBank/DDBJ whole genome shotgun (WGS) entry which is preliminary data.</text>
</comment>
<accession>A0A815EAN2</accession>
<name>A0A815EAN2_9BILA</name>
<evidence type="ECO:0000313" key="2">
    <source>
        <dbReference type="Proteomes" id="UP000663845"/>
    </source>
</evidence>
<protein>
    <submittedName>
        <fullName evidence="1">Uncharacterized protein</fullName>
    </submittedName>
</protein>
<proteinExistence type="predicted"/>
<organism evidence="1 2">
    <name type="scientific">Adineta steineri</name>
    <dbReference type="NCBI Taxonomy" id="433720"/>
    <lineage>
        <taxon>Eukaryota</taxon>
        <taxon>Metazoa</taxon>
        <taxon>Spiralia</taxon>
        <taxon>Gnathifera</taxon>
        <taxon>Rotifera</taxon>
        <taxon>Eurotatoria</taxon>
        <taxon>Bdelloidea</taxon>
        <taxon>Adinetida</taxon>
        <taxon>Adinetidae</taxon>
        <taxon>Adineta</taxon>
    </lineage>
</organism>
<feature type="non-terminal residue" evidence="1">
    <location>
        <position position="90"/>
    </location>
</feature>
<dbReference type="EMBL" id="CAJNOG010000604">
    <property type="protein sequence ID" value="CAF1312366.1"/>
    <property type="molecule type" value="Genomic_DNA"/>
</dbReference>
<gene>
    <name evidence="1" type="ORF">JYZ213_LOCUS32928</name>
</gene>
<dbReference type="Proteomes" id="UP000663845">
    <property type="component" value="Unassembled WGS sequence"/>
</dbReference>
<evidence type="ECO:0000313" key="1">
    <source>
        <dbReference type="EMBL" id="CAF1312366.1"/>
    </source>
</evidence>
<dbReference type="AlphaFoldDB" id="A0A815EAN2"/>
<reference evidence="1" key="1">
    <citation type="submission" date="2021-02" db="EMBL/GenBank/DDBJ databases">
        <authorList>
            <person name="Nowell W R."/>
        </authorList>
    </citation>
    <scope>NUCLEOTIDE SEQUENCE</scope>
</reference>
<sequence length="90" mass="10535">MHHKSLPSSNNNIIDGHLSLDYIVCVIYDKIKDVYLMNNYQQRGGLWFLFSERRINETSLQTIKRLLDPILIYDSDQIHLVKVCSTKTLP</sequence>